<dbReference type="OrthoDB" id="2687452at2759"/>
<feature type="domain" description="C2H2-type" evidence="10">
    <location>
        <begin position="205"/>
        <end position="232"/>
    </location>
</feature>
<evidence type="ECO:0000256" key="7">
    <source>
        <dbReference type="ARBA" id="ARBA00023242"/>
    </source>
</evidence>
<keyword evidence="12" id="KW-1185">Reference proteome</keyword>
<evidence type="ECO:0000259" key="10">
    <source>
        <dbReference type="PROSITE" id="PS50157"/>
    </source>
</evidence>
<feature type="compositionally biased region" description="Low complexity" evidence="9">
    <location>
        <begin position="12"/>
        <end position="24"/>
    </location>
</feature>
<evidence type="ECO:0000256" key="6">
    <source>
        <dbReference type="ARBA" id="ARBA00023163"/>
    </source>
</evidence>
<evidence type="ECO:0000256" key="4">
    <source>
        <dbReference type="ARBA" id="ARBA00022833"/>
    </source>
</evidence>
<dbReference type="Proteomes" id="UP001153737">
    <property type="component" value="Chromosome 3"/>
</dbReference>
<dbReference type="InterPro" id="IPR036236">
    <property type="entry name" value="Znf_C2H2_sf"/>
</dbReference>
<organism evidence="11 12">
    <name type="scientific">Phaedon cochleariae</name>
    <name type="common">Mustard beetle</name>
    <dbReference type="NCBI Taxonomy" id="80249"/>
    <lineage>
        <taxon>Eukaryota</taxon>
        <taxon>Metazoa</taxon>
        <taxon>Ecdysozoa</taxon>
        <taxon>Arthropoda</taxon>
        <taxon>Hexapoda</taxon>
        <taxon>Insecta</taxon>
        <taxon>Pterygota</taxon>
        <taxon>Neoptera</taxon>
        <taxon>Endopterygota</taxon>
        <taxon>Coleoptera</taxon>
        <taxon>Polyphaga</taxon>
        <taxon>Cucujiformia</taxon>
        <taxon>Chrysomeloidea</taxon>
        <taxon>Chrysomelidae</taxon>
        <taxon>Chrysomelinae</taxon>
        <taxon>Chrysomelini</taxon>
        <taxon>Phaedon</taxon>
    </lineage>
</organism>
<dbReference type="PANTHER" id="PTHR46179:SF13">
    <property type="entry name" value="C2H2-TYPE DOMAIN-CONTAINING PROTEIN"/>
    <property type="match status" value="1"/>
</dbReference>
<keyword evidence="5" id="KW-0805">Transcription regulation</keyword>
<keyword evidence="2" id="KW-0479">Metal-binding</keyword>
<dbReference type="Pfam" id="PF00096">
    <property type="entry name" value="zf-C2H2"/>
    <property type="match status" value="2"/>
</dbReference>
<feature type="domain" description="C2H2-type" evidence="10">
    <location>
        <begin position="61"/>
        <end position="91"/>
    </location>
</feature>
<keyword evidence="7" id="KW-0539">Nucleus</keyword>
<dbReference type="GO" id="GO:0005634">
    <property type="term" value="C:nucleus"/>
    <property type="evidence" value="ECO:0007669"/>
    <property type="project" value="UniProtKB-SubCell"/>
</dbReference>
<protein>
    <recommendedName>
        <fullName evidence="10">C2H2-type domain-containing protein</fullName>
    </recommendedName>
</protein>
<evidence type="ECO:0000256" key="2">
    <source>
        <dbReference type="ARBA" id="ARBA00022723"/>
    </source>
</evidence>
<feature type="domain" description="C2H2-type" evidence="10">
    <location>
        <begin position="152"/>
        <end position="174"/>
    </location>
</feature>
<dbReference type="InterPro" id="IPR051061">
    <property type="entry name" value="Zinc_finger_trans_reg"/>
</dbReference>
<dbReference type="Gene3D" id="3.30.160.60">
    <property type="entry name" value="Classic Zinc Finger"/>
    <property type="match status" value="5"/>
</dbReference>
<feature type="domain" description="C2H2-type" evidence="10">
    <location>
        <begin position="267"/>
        <end position="297"/>
    </location>
</feature>
<evidence type="ECO:0000256" key="9">
    <source>
        <dbReference type="SAM" id="MobiDB-lite"/>
    </source>
</evidence>
<feature type="domain" description="C2H2-type" evidence="10">
    <location>
        <begin position="236"/>
        <end position="266"/>
    </location>
</feature>
<accession>A0A9P0DT47</accession>
<dbReference type="SUPFAM" id="SSF57667">
    <property type="entry name" value="beta-beta-alpha zinc fingers"/>
    <property type="match status" value="3"/>
</dbReference>
<evidence type="ECO:0000256" key="8">
    <source>
        <dbReference type="PROSITE-ProRule" id="PRU00042"/>
    </source>
</evidence>
<evidence type="ECO:0000256" key="1">
    <source>
        <dbReference type="ARBA" id="ARBA00004123"/>
    </source>
</evidence>
<evidence type="ECO:0000313" key="12">
    <source>
        <dbReference type="Proteomes" id="UP001153737"/>
    </source>
</evidence>
<dbReference type="EMBL" id="OU896709">
    <property type="protein sequence ID" value="CAH1159317.1"/>
    <property type="molecule type" value="Genomic_DNA"/>
</dbReference>
<evidence type="ECO:0000313" key="11">
    <source>
        <dbReference type="EMBL" id="CAH1159317.1"/>
    </source>
</evidence>
<reference evidence="11" key="1">
    <citation type="submission" date="2022-01" db="EMBL/GenBank/DDBJ databases">
        <authorList>
            <person name="King R."/>
        </authorList>
    </citation>
    <scope>NUCLEOTIDE SEQUENCE</scope>
</reference>
<dbReference type="PROSITE" id="PS50157">
    <property type="entry name" value="ZINC_FINGER_C2H2_2"/>
    <property type="match status" value="7"/>
</dbReference>
<evidence type="ECO:0000256" key="3">
    <source>
        <dbReference type="ARBA" id="ARBA00022771"/>
    </source>
</evidence>
<feature type="domain" description="C2H2-type" evidence="10">
    <location>
        <begin position="124"/>
        <end position="151"/>
    </location>
</feature>
<comment type="subcellular location">
    <subcellularLocation>
        <location evidence="1">Nucleus</location>
    </subcellularLocation>
</comment>
<reference evidence="11" key="2">
    <citation type="submission" date="2022-10" db="EMBL/GenBank/DDBJ databases">
        <authorList>
            <consortium name="ENA_rothamsted_submissions"/>
            <consortium name="culmorum"/>
            <person name="King R."/>
        </authorList>
    </citation>
    <scope>NUCLEOTIDE SEQUENCE</scope>
</reference>
<dbReference type="AlphaFoldDB" id="A0A9P0DT47"/>
<keyword evidence="6" id="KW-0804">Transcription</keyword>
<keyword evidence="4" id="KW-0862">Zinc</keyword>
<feature type="domain" description="C2H2-type" evidence="10">
    <location>
        <begin position="31"/>
        <end position="60"/>
    </location>
</feature>
<dbReference type="InterPro" id="IPR013087">
    <property type="entry name" value="Znf_C2H2_type"/>
</dbReference>
<gene>
    <name evidence="11" type="ORF">PHAECO_LOCUS7338</name>
</gene>
<feature type="region of interest" description="Disordered" evidence="9">
    <location>
        <begin position="1"/>
        <end position="24"/>
    </location>
</feature>
<dbReference type="PROSITE" id="PS00028">
    <property type="entry name" value="ZINC_FINGER_C2H2_1"/>
    <property type="match status" value="8"/>
</dbReference>
<sequence length="445" mass="51376">MESITESELSDESSFSEGIYNQSSSSNKQKFKCHIDGCRKTFRRGWLLENHVRRHNGERPFICDNEKCMKSFTNYAHLKRHKSMVHDRSDELTCDNPGCGLVLSNKYSLKKHKNRMHQETNFEFSCVHCSQKFKKKRLLHEHLIEHAGPAPFRCERCNVEFYSQIKFTKHEKNHKTFICDCGDTFTKWTLFLQHRKQTCKIDISHKCVICQKVFSTQRNLTVHSMVHLEESQKTAFICHFPNCSKSYQYKKNLNAHITTFHKEQKGFVCQEPNCGAVYKYKKTLKQHIENVHGNGEKKVKKIKKARAPRKDQGKFKKSMAAILSGVDLTNEQHKMLVEAKKLESTVEIIEGKKTSETASREILEKKEELGNHSECSSKNIIIDIVIEPNKLSQNIPRDNIMSSSGDNLAMITKTLFSVEDHLGVEGDIVSELCDQALNNIQECLS</sequence>
<dbReference type="GO" id="GO:0008270">
    <property type="term" value="F:zinc ion binding"/>
    <property type="evidence" value="ECO:0007669"/>
    <property type="project" value="UniProtKB-KW"/>
</dbReference>
<keyword evidence="3 8" id="KW-0863">Zinc-finger</keyword>
<proteinExistence type="predicted"/>
<dbReference type="PANTHER" id="PTHR46179">
    <property type="entry name" value="ZINC FINGER PROTEIN"/>
    <property type="match status" value="1"/>
</dbReference>
<dbReference type="GO" id="GO:0006357">
    <property type="term" value="P:regulation of transcription by RNA polymerase II"/>
    <property type="evidence" value="ECO:0007669"/>
    <property type="project" value="TreeGrafter"/>
</dbReference>
<evidence type="ECO:0000256" key="5">
    <source>
        <dbReference type="ARBA" id="ARBA00023015"/>
    </source>
</evidence>
<name>A0A9P0DT47_PHACE</name>
<dbReference type="SMART" id="SM00355">
    <property type="entry name" value="ZnF_C2H2"/>
    <property type="match status" value="8"/>
</dbReference>